<reference evidence="2 3" key="1">
    <citation type="submission" date="2019-01" db="EMBL/GenBank/DDBJ databases">
        <title>Intercellular communication is required for trap formation in the nematode-trapping fungus Duddingtonia flagrans.</title>
        <authorList>
            <person name="Youssar L."/>
            <person name="Wernet V."/>
            <person name="Hensel N."/>
            <person name="Hildebrandt H.-G."/>
            <person name="Fischer R."/>
        </authorList>
    </citation>
    <scope>NUCLEOTIDE SEQUENCE [LARGE SCALE GENOMIC DNA]</scope>
    <source>
        <strain evidence="2 3">CBS H-5679</strain>
    </source>
</reference>
<evidence type="ECO:0000313" key="3">
    <source>
        <dbReference type="Proteomes" id="UP000283090"/>
    </source>
</evidence>
<dbReference type="SUPFAM" id="SSF51735">
    <property type="entry name" value="NAD(P)-binding Rossmann-fold domains"/>
    <property type="match status" value="1"/>
</dbReference>
<dbReference type="Proteomes" id="UP000283090">
    <property type="component" value="Unassembled WGS sequence"/>
</dbReference>
<proteinExistence type="predicted"/>
<evidence type="ECO:0000259" key="1">
    <source>
        <dbReference type="SMART" id="SM00881"/>
    </source>
</evidence>
<dbReference type="STRING" id="97331.A0A437AFW5"/>
<dbReference type="EMBL" id="SAEB01000001">
    <property type="protein sequence ID" value="RVD90027.1"/>
    <property type="molecule type" value="Genomic_DNA"/>
</dbReference>
<dbReference type="Pfam" id="PF13380">
    <property type="entry name" value="CoA_binding_2"/>
    <property type="match status" value="1"/>
</dbReference>
<organism evidence="2 3">
    <name type="scientific">Arthrobotrys flagrans</name>
    <name type="common">Nematode-trapping fungus</name>
    <name type="synonym">Trichothecium flagrans</name>
    <dbReference type="NCBI Taxonomy" id="97331"/>
    <lineage>
        <taxon>Eukaryota</taxon>
        <taxon>Fungi</taxon>
        <taxon>Dikarya</taxon>
        <taxon>Ascomycota</taxon>
        <taxon>Pezizomycotina</taxon>
        <taxon>Orbiliomycetes</taxon>
        <taxon>Orbiliales</taxon>
        <taxon>Orbiliaceae</taxon>
        <taxon>Arthrobotrys</taxon>
    </lineage>
</organism>
<dbReference type="GeneID" id="93583321"/>
<dbReference type="InterPro" id="IPR036291">
    <property type="entry name" value="NAD(P)-bd_dom_sf"/>
</dbReference>
<dbReference type="RefSeq" id="XP_067495571.1">
    <property type="nucleotide sequence ID" value="XM_067629564.1"/>
</dbReference>
<dbReference type="PANTHER" id="PTHR33303:SF2">
    <property type="entry name" value="COA-BINDING DOMAIN-CONTAINING PROTEIN"/>
    <property type="match status" value="1"/>
</dbReference>
<dbReference type="InterPro" id="IPR003781">
    <property type="entry name" value="CoA-bd"/>
</dbReference>
<evidence type="ECO:0000313" key="2">
    <source>
        <dbReference type="EMBL" id="RVD90027.1"/>
    </source>
</evidence>
<sequence length="141" mass="15122">MEVAIKTFFSSPRFAVVGASTDPGKYGYKVFSWYVSHGLPVTGVNPKAPVILEQQTVSSLDSLESPSETSVSIITPPAITLKTLERAKELGIKMVWCQPGSESDDVLKYAKENGITCIANGACVLVDGESGLKNAGRDWKL</sequence>
<dbReference type="VEuPathDB" id="FungiDB:DFL_001010"/>
<dbReference type="OrthoDB" id="5138418at2759"/>
<name>A0A437AFW5_ARTFL</name>
<dbReference type="Gene3D" id="3.40.50.720">
    <property type="entry name" value="NAD(P)-binding Rossmann-like Domain"/>
    <property type="match status" value="1"/>
</dbReference>
<keyword evidence="3" id="KW-1185">Reference proteome</keyword>
<dbReference type="AlphaFoldDB" id="A0A437AFW5"/>
<accession>A0A437AFW5</accession>
<comment type="caution">
    <text evidence="2">The sequence shown here is derived from an EMBL/GenBank/DDBJ whole genome shotgun (WGS) entry which is preliminary data.</text>
</comment>
<protein>
    <recommendedName>
        <fullName evidence="1">CoA-binding domain-containing protein</fullName>
    </recommendedName>
</protein>
<gene>
    <name evidence="2" type="ORF">DFL_001010</name>
</gene>
<feature type="domain" description="CoA-binding" evidence="1">
    <location>
        <begin position="8"/>
        <end position="101"/>
    </location>
</feature>
<dbReference type="PANTHER" id="PTHR33303">
    <property type="entry name" value="CYTOPLASMIC PROTEIN-RELATED"/>
    <property type="match status" value="1"/>
</dbReference>
<dbReference type="SMART" id="SM00881">
    <property type="entry name" value="CoA_binding"/>
    <property type="match status" value="1"/>
</dbReference>